<evidence type="ECO:0000313" key="12">
    <source>
        <dbReference type="EMBL" id="OQR40931.1"/>
    </source>
</evidence>
<dbReference type="Gene3D" id="3.90.1170.40">
    <property type="entry name" value="Molybdopterin biosynthesis MoaE subunit"/>
    <property type="match status" value="1"/>
</dbReference>
<comment type="catalytic activity">
    <reaction evidence="11">
        <text>2 [molybdopterin-synthase sulfur-carrier protein]-C-terminal-Gly-aminoethanethioate + cyclic pyranopterin phosphate + H2O = molybdopterin + 2 [molybdopterin-synthase sulfur-carrier protein]-C-terminal Gly-Gly + 2 H(+)</text>
        <dbReference type="Rhea" id="RHEA:26333"/>
        <dbReference type="Rhea" id="RHEA-COMP:12202"/>
        <dbReference type="Rhea" id="RHEA-COMP:19907"/>
        <dbReference type="ChEBI" id="CHEBI:15377"/>
        <dbReference type="ChEBI" id="CHEBI:15378"/>
        <dbReference type="ChEBI" id="CHEBI:58698"/>
        <dbReference type="ChEBI" id="CHEBI:59648"/>
        <dbReference type="ChEBI" id="CHEBI:90778"/>
        <dbReference type="ChEBI" id="CHEBI:232372"/>
        <dbReference type="EC" id="2.8.1.12"/>
    </reaction>
</comment>
<keyword evidence="5" id="KW-0501">Molybdenum cofactor biosynthesis</keyword>
<dbReference type="GO" id="GO:0006777">
    <property type="term" value="P:Mo-molybdopterin cofactor biosynthetic process"/>
    <property type="evidence" value="ECO:0007669"/>
    <property type="project" value="UniProtKB-KW"/>
</dbReference>
<evidence type="ECO:0000256" key="8">
    <source>
        <dbReference type="ARBA" id="ARBA00030407"/>
    </source>
</evidence>
<evidence type="ECO:0000256" key="3">
    <source>
        <dbReference type="ARBA" id="ARBA00011950"/>
    </source>
</evidence>
<dbReference type="PANTHER" id="PTHR23404">
    <property type="entry name" value="MOLYBDOPTERIN SYNTHASE RELATED"/>
    <property type="match status" value="1"/>
</dbReference>
<evidence type="ECO:0000256" key="6">
    <source>
        <dbReference type="ARBA" id="ARBA00026066"/>
    </source>
</evidence>
<comment type="caution">
    <text evidence="12">The sequence shown here is derived from an EMBL/GenBank/DDBJ whole genome shotgun (WGS) entry which is preliminary data.</text>
</comment>
<dbReference type="EMBL" id="LNTC01000150">
    <property type="protein sequence ID" value="OQR40931.1"/>
    <property type="molecule type" value="Genomic_DNA"/>
</dbReference>
<evidence type="ECO:0000256" key="7">
    <source>
        <dbReference type="ARBA" id="ARBA00029745"/>
    </source>
</evidence>
<evidence type="ECO:0000256" key="9">
    <source>
        <dbReference type="ARBA" id="ARBA00030781"/>
    </source>
</evidence>
<evidence type="ECO:0000256" key="11">
    <source>
        <dbReference type="ARBA" id="ARBA00049878"/>
    </source>
</evidence>
<evidence type="ECO:0000256" key="1">
    <source>
        <dbReference type="ARBA" id="ARBA00005046"/>
    </source>
</evidence>
<comment type="subunit">
    <text evidence="6">Heterotetramer of 2 MoaD subunits and 2 MoaE subunits. Also stable as homodimer. The enzyme changes between these two forms during catalysis.</text>
</comment>
<dbReference type="RefSeq" id="WP_066220163.1">
    <property type="nucleotide sequence ID" value="NZ_CP060694.1"/>
</dbReference>
<evidence type="ECO:0000313" key="13">
    <source>
        <dbReference type="Proteomes" id="UP000192599"/>
    </source>
</evidence>
<dbReference type="AlphaFoldDB" id="A0A1V9VA03"/>
<dbReference type="GO" id="GO:0030366">
    <property type="term" value="F:molybdopterin synthase activity"/>
    <property type="evidence" value="ECO:0007669"/>
    <property type="project" value="UniProtKB-EC"/>
</dbReference>
<dbReference type="Proteomes" id="UP000192599">
    <property type="component" value="Unassembled WGS sequence"/>
</dbReference>
<gene>
    <name evidence="12" type="ORF">AS859_08760</name>
</gene>
<sequence>MFTKDLQIHKGNLPIEKIHNSWYEKYKNLNYGAFITFVGIVRDENGIDGLSFDIYEPILNSWFSSWQEKAKKENAIVFMAHSIGDVKNHESSYIAGVCSPKRRVALELIDEFVEDFKKNAPIWKYDILNNQRIYAKDRSQKIDGAGILS</sequence>
<dbReference type="InterPro" id="IPR003448">
    <property type="entry name" value="Mopterin_biosynth_MoaE"/>
</dbReference>
<reference evidence="12 13" key="1">
    <citation type="submission" date="2017-04" db="EMBL/GenBank/DDBJ databases">
        <title>Accumulation and expression of multiple antibiotic resistance genes in Arcobacter cryaerophilus that thrives in sewage.</title>
        <authorList>
            <person name="Millar J.A."/>
            <person name="Raghavan R."/>
        </authorList>
    </citation>
    <scope>NUCLEOTIDE SEQUENCE [LARGE SCALE GENOMIC DNA]</scope>
    <source>
        <strain evidence="12 13">AZT-1</strain>
    </source>
</reference>
<dbReference type="CDD" id="cd00756">
    <property type="entry name" value="MoaE"/>
    <property type="match status" value="1"/>
</dbReference>
<accession>A0A1V9VA03</accession>
<evidence type="ECO:0000256" key="4">
    <source>
        <dbReference type="ARBA" id="ARBA00013858"/>
    </source>
</evidence>
<dbReference type="EC" id="2.8.1.12" evidence="3"/>
<dbReference type="UniPathway" id="UPA00344"/>
<protein>
    <recommendedName>
        <fullName evidence="4">Molybdopterin synthase catalytic subunit</fullName>
        <ecNumber evidence="3">2.8.1.12</ecNumber>
    </recommendedName>
    <alternativeName>
        <fullName evidence="9">MPT synthase subunit 2</fullName>
    </alternativeName>
    <alternativeName>
        <fullName evidence="7">Molybdenum cofactor biosynthesis protein E</fullName>
    </alternativeName>
    <alternativeName>
        <fullName evidence="8">Molybdopterin-converting factor large subunit</fullName>
    </alternativeName>
    <alternativeName>
        <fullName evidence="10">Molybdopterin-converting factor subunit 2</fullName>
    </alternativeName>
</protein>
<name>A0A1V9VA03_9BACT</name>
<evidence type="ECO:0000256" key="2">
    <source>
        <dbReference type="ARBA" id="ARBA00005426"/>
    </source>
</evidence>
<comment type="pathway">
    <text evidence="1">Cofactor biosynthesis; molybdopterin biosynthesis.</text>
</comment>
<evidence type="ECO:0000256" key="5">
    <source>
        <dbReference type="ARBA" id="ARBA00023150"/>
    </source>
</evidence>
<organism evidence="12 13">
    <name type="scientific">Aliarcobacter cryaerophilus</name>
    <dbReference type="NCBI Taxonomy" id="28198"/>
    <lineage>
        <taxon>Bacteria</taxon>
        <taxon>Pseudomonadati</taxon>
        <taxon>Campylobacterota</taxon>
        <taxon>Epsilonproteobacteria</taxon>
        <taxon>Campylobacterales</taxon>
        <taxon>Arcobacteraceae</taxon>
        <taxon>Aliarcobacter</taxon>
    </lineage>
</organism>
<dbReference type="InterPro" id="IPR036563">
    <property type="entry name" value="MoaE_sf"/>
</dbReference>
<dbReference type="Pfam" id="PF02391">
    <property type="entry name" value="MoaE"/>
    <property type="match status" value="1"/>
</dbReference>
<proteinExistence type="inferred from homology"/>
<dbReference type="SUPFAM" id="SSF54690">
    <property type="entry name" value="Molybdopterin synthase subunit MoaE"/>
    <property type="match status" value="1"/>
</dbReference>
<comment type="similarity">
    <text evidence="2">Belongs to the MoaE family.</text>
</comment>
<evidence type="ECO:0000256" key="10">
    <source>
        <dbReference type="ARBA" id="ARBA00032474"/>
    </source>
</evidence>